<dbReference type="Proteomes" id="UP000024043">
    <property type="component" value="Unassembled WGS sequence"/>
</dbReference>
<evidence type="ECO:0000313" key="2">
    <source>
        <dbReference type="Proteomes" id="UP000024043"/>
    </source>
</evidence>
<reference evidence="1 2" key="1">
    <citation type="submission" date="2014-03" db="EMBL/GenBank/DDBJ databases">
        <title>Genetic Variability of E. coli after antibiotic treatment.</title>
        <authorList>
            <person name="Silbergeld E."/>
            <person name="Coles C."/>
            <person name="Seidman J.C."/>
            <person name="You Y."/>
            <person name="George J."/>
            <person name="Nadendla S."/>
            <person name="Huot H."/>
            <person name="Daugherty S.C."/>
            <person name="Nagaraj S."/>
            <person name="Ott S."/>
            <person name="Klega K."/>
            <person name="Rasko D."/>
        </authorList>
    </citation>
    <scope>NUCLEOTIDE SEQUENCE [LARGE SCALE GENOMIC DNA]</scope>
    <source>
        <strain evidence="1 2">1-250-04_S3_C1</strain>
    </source>
</reference>
<sequence length="94" mass="10437">MTTEKLTNPLTDSELSRLIWGLKAEGFHPRLLAGLVELQQRRQANAEIDMAPIKIPPAVFDLIYQECEGFVDCPANPQVIWEACRAAMLKGGAE</sequence>
<comment type="caution">
    <text evidence="1">The sequence shown here is derived from an EMBL/GenBank/DDBJ whole genome shotgun (WGS) entry which is preliminary data.</text>
</comment>
<accession>A0AAN4SV58</accession>
<protein>
    <submittedName>
        <fullName evidence="1">Uncharacterized protein</fullName>
    </submittedName>
</protein>
<dbReference type="RefSeq" id="WP_032282323.1">
    <property type="nucleotide sequence ID" value="NZ_JJLU01000179.1"/>
</dbReference>
<organism evidence="1 2">
    <name type="scientific">Escherichia coli 1-250-04_S3_C1</name>
    <dbReference type="NCBI Taxonomy" id="1444135"/>
    <lineage>
        <taxon>Bacteria</taxon>
        <taxon>Pseudomonadati</taxon>
        <taxon>Pseudomonadota</taxon>
        <taxon>Gammaproteobacteria</taxon>
        <taxon>Enterobacterales</taxon>
        <taxon>Enterobacteriaceae</taxon>
        <taxon>Escherichia</taxon>
    </lineage>
</organism>
<proteinExistence type="predicted"/>
<dbReference type="EMBL" id="JJLU01000179">
    <property type="protein sequence ID" value="EZJ78875.1"/>
    <property type="molecule type" value="Genomic_DNA"/>
</dbReference>
<dbReference type="AlphaFoldDB" id="A0AAN4SV58"/>
<name>A0AAN4SV58_ECOLX</name>
<evidence type="ECO:0000313" key="1">
    <source>
        <dbReference type="EMBL" id="EZJ78875.1"/>
    </source>
</evidence>
<gene>
    <name evidence="1" type="ORF">AC00_5199</name>
</gene>